<sequence>MNEEPPRYYGNTYCCPACGIAFTLIRREITGCGCSIEHSTLRCPACTADTAVRVSEEELALITGYIKLRGEARELIRQRIAESRTK</sequence>
<gene>
    <name evidence="1" type="ORF">O0S09_09575</name>
</gene>
<dbReference type="EMBL" id="JAPTGC010000025">
    <property type="protein sequence ID" value="MCZ0863494.1"/>
    <property type="molecule type" value="Genomic_DNA"/>
</dbReference>
<accession>A0ABT4IQB2</accession>
<reference evidence="1" key="1">
    <citation type="submission" date="2022-12" db="EMBL/GenBank/DDBJ databases">
        <title>Isolation and characterisation of novel Methanocorpusculum spp. from native Australian herbivores indicates the genus is ancestrally host-associated.</title>
        <authorList>
            <person name="Volmer J.G."/>
            <person name="Soo R.M."/>
            <person name="Evans P.N."/>
            <person name="Hoedt E.C."/>
            <person name="Astorga Alsina A.L."/>
            <person name="Woodcroft B.J."/>
            <person name="Tyson G.W."/>
            <person name="Hugenholtz P."/>
            <person name="Morrison M."/>
        </authorList>
    </citation>
    <scope>NUCLEOTIDE SEQUENCE</scope>
    <source>
        <strain evidence="1">CW153</strain>
    </source>
</reference>
<dbReference type="RefSeq" id="WP_268923761.1">
    <property type="nucleotide sequence ID" value="NZ_JAPTGC010000025.1"/>
</dbReference>
<comment type="caution">
    <text evidence="1">The sequence shown here is derived from an EMBL/GenBank/DDBJ whole genome shotgun (WGS) entry which is preliminary data.</text>
</comment>
<dbReference type="Proteomes" id="UP001141336">
    <property type="component" value="Unassembled WGS sequence"/>
</dbReference>
<organism evidence="1 2">
    <name type="scientific">Methanocorpusculum vombati</name>
    <dbReference type="NCBI Taxonomy" id="3002864"/>
    <lineage>
        <taxon>Archaea</taxon>
        <taxon>Methanobacteriati</taxon>
        <taxon>Methanobacteriota</taxon>
        <taxon>Stenosarchaea group</taxon>
        <taxon>Methanomicrobia</taxon>
        <taxon>Methanomicrobiales</taxon>
        <taxon>Methanocorpusculaceae</taxon>
        <taxon>Methanocorpusculum</taxon>
    </lineage>
</organism>
<proteinExistence type="predicted"/>
<protein>
    <submittedName>
        <fullName evidence="1">Uncharacterized protein</fullName>
    </submittedName>
</protein>
<keyword evidence="2" id="KW-1185">Reference proteome</keyword>
<evidence type="ECO:0000313" key="2">
    <source>
        <dbReference type="Proteomes" id="UP001141336"/>
    </source>
</evidence>
<evidence type="ECO:0000313" key="1">
    <source>
        <dbReference type="EMBL" id="MCZ0863494.1"/>
    </source>
</evidence>
<name>A0ABT4IQB2_9EURY</name>